<evidence type="ECO:0000313" key="2">
    <source>
        <dbReference type="Proteomes" id="UP000572635"/>
    </source>
</evidence>
<reference evidence="1 2" key="1">
    <citation type="submission" date="2020-08" db="EMBL/GenBank/DDBJ databases">
        <title>Sequencing the genomes of 1000 actinobacteria strains.</title>
        <authorList>
            <person name="Klenk H.-P."/>
        </authorList>
    </citation>
    <scope>NUCLEOTIDE SEQUENCE [LARGE SCALE GENOMIC DNA]</scope>
    <source>
        <strain evidence="1 2">DSM 44551</strain>
    </source>
</reference>
<sequence>MRGSAAGCDARCGTAEEGALAAGSAPAHVPDRIRWAVEAVDPRPGERIRGDGGIGVVGRLPL</sequence>
<keyword evidence="2" id="KW-1185">Reference proteome</keyword>
<dbReference type="EMBL" id="JACHDB010000001">
    <property type="protein sequence ID" value="MBB5432516.1"/>
    <property type="molecule type" value="Genomic_DNA"/>
</dbReference>
<dbReference type="AlphaFoldDB" id="A0A7W8QN61"/>
<protein>
    <submittedName>
        <fullName evidence="1">Uncharacterized protein</fullName>
    </submittedName>
</protein>
<organism evidence="1 2">
    <name type="scientific">Nocardiopsis composta</name>
    <dbReference type="NCBI Taxonomy" id="157465"/>
    <lineage>
        <taxon>Bacteria</taxon>
        <taxon>Bacillati</taxon>
        <taxon>Actinomycetota</taxon>
        <taxon>Actinomycetes</taxon>
        <taxon>Streptosporangiales</taxon>
        <taxon>Nocardiopsidaceae</taxon>
        <taxon>Nocardiopsis</taxon>
    </lineage>
</organism>
<evidence type="ECO:0000313" key="1">
    <source>
        <dbReference type="EMBL" id="MBB5432516.1"/>
    </source>
</evidence>
<dbReference type="Proteomes" id="UP000572635">
    <property type="component" value="Unassembled WGS sequence"/>
</dbReference>
<accession>A0A7W8QN61</accession>
<name>A0A7W8QN61_9ACTN</name>
<dbReference type="RefSeq" id="WP_184392075.1">
    <property type="nucleotide sequence ID" value="NZ_BAAAJD010000043.1"/>
</dbReference>
<proteinExistence type="predicted"/>
<comment type="caution">
    <text evidence="1">The sequence shown here is derived from an EMBL/GenBank/DDBJ whole genome shotgun (WGS) entry which is preliminary data.</text>
</comment>
<gene>
    <name evidence="1" type="ORF">HDA36_002600</name>
</gene>